<comment type="caution">
    <text evidence="1">The sequence shown here is derived from an EMBL/GenBank/DDBJ whole genome shotgun (WGS) entry which is preliminary data.</text>
</comment>
<evidence type="ECO:0000313" key="2">
    <source>
        <dbReference type="Proteomes" id="UP000034108"/>
    </source>
</evidence>
<reference evidence="1 2" key="1">
    <citation type="journal article" date="2015" name="Nature">
        <title>rRNA introns, odd ribosomes, and small enigmatic genomes across a large radiation of phyla.</title>
        <authorList>
            <person name="Brown C.T."/>
            <person name="Hug L.A."/>
            <person name="Thomas B.C."/>
            <person name="Sharon I."/>
            <person name="Castelle C.J."/>
            <person name="Singh A."/>
            <person name="Wilkins M.J."/>
            <person name="Williams K.H."/>
            <person name="Banfield J.F."/>
        </authorList>
    </citation>
    <scope>NUCLEOTIDE SEQUENCE [LARGE SCALE GENOMIC DNA]</scope>
</reference>
<accession>A0A0G0XPA3</accession>
<sequence>MQERISEVGRSVHAANHYREIDAARLLGLNLMNIHTLTDNLVQEFLTDFFKKKKLETVGDVMDALSELPEYQEAKRRASGPQITSGRAGNRAGKVYVDMTGGTNPSDKIFQELSKAGVSTIVGMHLNEKSFAEAKGAFLNIIIAGHIASDSLGLNLFLDELEKKG</sequence>
<proteinExistence type="predicted"/>
<protein>
    <recommendedName>
        <fullName evidence="3">NGG1p interacting factor NIF3</fullName>
    </recommendedName>
</protein>
<gene>
    <name evidence="1" type="ORF">UU49_C0016G0001</name>
</gene>
<feature type="non-terminal residue" evidence="1">
    <location>
        <position position="165"/>
    </location>
</feature>
<evidence type="ECO:0000313" key="1">
    <source>
        <dbReference type="EMBL" id="KKR98615.1"/>
    </source>
</evidence>
<name>A0A0G0XPA3_9BACT</name>
<dbReference type="EMBL" id="LCAV01000016">
    <property type="protein sequence ID" value="KKR98615.1"/>
    <property type="molecule type" value="Genomic_DNA"/>
</dbReference>
<evidence type="ECO:0008006" key="3">
    <source>
        <dbReference type="Google" id="ProtNLM"/>
    </source>
</evidence>
<dbReference type="Proteomes" id="UP000034108">
    <property type="component" value="Unassembled WGS sequence"/>
</dbReference>
<dbReference type="STRING" id="1619048.UU49_C0016G0001"/>
<organism evidence="1 2">
    <name type="scientific">Candidatus Magasanikbacteria bacterium GW2011_GWC2_41_17</name>
    <dbReference type="NCBI Taxonomy" id="1619048"/>
    <lineage>
        <taxon>Bacteria</taxon>
        <taxon>Candidatus Magasanikiibacteriota</taxon>
    </lineage>
</organism>
<dbReference type="AlphaFoldDB" id="A0A0G0XPA3"/>